<evidence type="ECO:0000313" key="2">
    <source>
        <dbReference type="EMBL" id="KAK7012843.1"/>
    </source>
</evidence>
<comment type="caution">
    <text evidence="2">The sequence shown here is derived from an EMBL/GenBank/DDBJ whole genome shotgun (WGS) entry which is preliminary data.</text>
</comment>
<gene>
    <name evidence="2" type="ORF">R3P38DRAFT_1561382</name>
</gene>
<feature type="region of interest" description="Disordered" evidence="1">
    <location>
        <begin position="26"/>
        <end position="46"/>
    </location>
</feature>
<sequence length="237" mass="26805">MVLSIRIFVHRPSLEMPFGAQLNRINSHHQRGPFSGDKNDNNGFHRKPLDYSGARWNLNQWKPVEFNGSQLKPFTSHWRPPAATDQQRRPVPADEPFDTSACIIGEATVTTKPPGPGRPAGNWWYPRYLLAIGPMVGHWWTSTCSIPYFSNTRISIGQNSRSRFPATSTFVYARSFRLKNDSATKCLVLVRILCRELFIPTRSSDTTSVRKSRSHSSGGARSAHRTPKSEFSTYSII</sequence>
<reference evidence="2 3" key="1">
    <citation type="journal article" date="2024" name="J Genomics">
        <title>Draft genome sequencing and assembly of Favolaschia claudopus CIRM-BRFM 2984 isolated from oak limbs.</title>
        <authorList>
            <person name="Navarro D."/>
            <person name="Drula E."/>
            <person name="Chaduli D."/>
            <person name="Cazenave R."/>
            <person name="Ahrendt S."/>
            <person name="Wang J."/>
            <person name="Lipzen A."/>
            <person name="Daum C."/>
            <person name="Barry K."/>
            <person name="Grigoriev I.V."/>
            <person name="Favel A."/>
            <person name="Rosso M.N."/>
            <person name="Martin F."/>
        </authorList>
    </citation>
    <scope>NUCLEOTIDE SEQUENCE [LARGE SCALE GENOMIC DNA]</scope>
    <source>
        <strain evidence="2 3">CIRM-BRFM 2984</strain>
    </source>
</reference>
<evidence type="ECO:0000313" key="3">
    <source>
        <dbReference type="Proteomes" id="UP001362999"/>
    </source>
</evidence>
<organism evidence="2 3">
    <name type="scientific">Favolaschia claudopus</name>
    <dbReference type="NCBI Taxonomy" id="2862362"/>
    <lineage>
        <taxon>Eukaryota</taxon>
        <taxon>Fungi</taxon>
        <taxon>Dikarya</taxon>
        <taxon>Basidiomycota</taxon>
        <taxon>Agaricomycotina</taxon>
        <taxon>Agaricomycetes</taxon>
        <taxon>Agaricomycetidae</taxon>
        <taxon>Agaricales</taxon>
        <taxon>Marasmiineae</taxon>
        <taxon>Mycenaceae</taxon>
        <taxon>Favolaschia</taxon>
    </lineage>
</organism>
<keyword evidence="3" id="KW-1185">Reference proteome</keyword>
<protein>
    <submittedName>
        <fullName evidence="2">Uncharacterized protein</fullName>
    </submittedName>
</protein>
<dbReference type="EMBL" id="JAWWNJ010000063">
    <property type="protein sequence ID" value="KAK7012843.1"/>
    <property type="molecule type" value="Genomic_DNA"/>
</dbReference>
<feature type="region of interest" description="Disordered" evidence="1">
    <location>
        <begin position="207"/>
        <end position="237"/>
    </location>
</feature>
<evidence type="ECO:0000256" key="1">
    <source>
        <dbReference type="SAM" id="MobiDB-lite"/>
    </source>
</evidence>
<name>A0AAW0AJ98_9AGAR</name>
<feature type="region of interest" description="Disordered" evidence="1">
    <location>
        <begin position="75"/>
        <end position="94"/>
    </location>
</feature>
<accession>A0AAW0AJ98</accession>
<dbReference type="AlphaFoldDB" id="A0AAW0AJ98"/>
<dbReference type="Proteomes" id="UP001362999">
    <property type="component" value="Unassembled WGS sequence"/>
</dbReference>
<proteinExistence type="predicted"/>